<dbReference type="OrthoDB" id="3176171at2759"/>
<dbReference type="Proteomes" id="UP000677228">
    <property type="component" value="Unassembled WGS sequence"/>
</dbReference>
<dbReference type="Pfam" id="PF23735">
    <property type="entry name" value="KIF9"/>
    <property type="match status" value="1"/>
</dbReference>
<evidence type="ECO:0000313" key="7">
    <source>
        <dbReference type="Proteomes" id="UP000663829"/>
    </source>
</evidence>
<dbReference type="AlphaFoldDB" id="A0A814U0T4"/>
<evidence type="ECO:0000313" key="4">
    <source>
        <dbReference type="EMBL" id="CAF1440555.1"/>
    </source>
</evidence>
<sequence>VNVKPGTTTSKRNVTDDEQFVRVKDSREPSDMYGVSPPETGAKEQTRPSTPPTRSAAFEEFKQTRGSNLNKIYQENKDIMSTKKKQFAELARRINQTKGDIDKTRIDAERKKNERLNLGEFTNENGETIIDEEEYELISKLQELKAAYRVDFDNWKMLKSEIAYCQNLVNQCQQRLVQEFDSWYNDCYLPANEDKTSADVVGKSNEFQIYEDAAERFERMQKELLMSDLDSMPYRAAQMKTNRRHVFNSSISQPLYKNAPNVPNATGGGTSSSSNKRGGVGAPPQTVR</sequence>
<feature type="domain" description="Kinesin-like protein KIF6/9 C-terminal" evidence="2">
    <location>
        <begin position="54"/>
        <end position="191"/>
    </location>
</feature>
<feature type="region of interest" description="Disordered" evidence="1">
    <location>
        <begin position="1"/>
        <end position="55"/>
    </location>
</feature>
<proteinExistence type="predicted"/>
<dbReference type="EMBL" id="CAJOBC010007459">
    <property type="protein sequence ID" value="CAF3933094.1"/>
    <property type="molecule type" value="Genomic_DNA"/>
</dbReference>
<protein>
    <recommendedName>
        <fullName evidence="2">Kinesin-like protein KIF6/9 C-terminal domain-containing protein</fullName>
    </recommendedName>
</protein>
<dbReference type="EMBL" id="CAJNOQ010007460">
    <property type="protein sequence ID" value="CAF1169384.1"/>
    <property type="molecule type" value="Genomic_DNA"/>
</dbReference>
<gene>
    <name evidence="3" type="ORF">GPM918_LOCUS22099</name>
    <name evidence="4" type="ORF">OVA965_LOCUS34423</name>
    <name evidence="5" type="ORF">SRO942_LOCUS22095</name>
    <name evidence="6" type="ORF">TMI583_LOCUS35344</name>
</gene>
<dbReference type="Proteomes" id="UP000663829">
    <property type="component" value="Unassembled WGS sequence"/>
</dbReference>
<dbReference type="EMBL" id="CAJOBA010050678">
    <property type="protein sequence ID" value="CAF4236992.1"/>
    <property type="molecule type" value="Genomic_DNA"/>
</dbReference>
<dbReference type="Proteomes" id="UP000681722">
    <property type="component" value="Unassembled WGS sequence"/>
</dbReference>
<name>A0A814U0T4_9BILA</name>
<feature type="region of interest" description="Disordered" evidence="1">
    <location>
        <begin position="250"/>
        <end position="288"/>
    </location>
</feature>
<dbReference type="Proteomes" id="UP000682733">
    <property type="component" value="Unassembled WGS sequence"/>
</dbReference>
<evidence type="ECO:0000256" key="1">
    <source>
        <dbReference type="SAM" id="MobiDB-lite"/>
    </source>
</evidence>
<dbReference type="InterPro" id="IPR056524">
    <property type="entry name" value="KIF6/9_C"/>
</dbReference>
<dbReference type="EMBL" id="CAJNOK010028871">
    <property type="protein sequence ID" value="CAF1440555.1"/>
    <property type="molecule type" value="Genomic_DNA"/>
</dbReference>
<evidence type="ECO:0000313" key="5">
    <source>
        <dbReference type="EMBL" id="CAF3933094.1"/>
    </source>
</evidence>
<evidence type="ECO:0000313" key="3">
    <source>
        <dbReference type="EMBL" id="CAF1169384.1"/>
    </source>
</evidence>
<keyword evidence="7" id="KW-1185">Reference proteome</keyword>
<evidence type="ECO:0000259" key="2">
    <source>
        <dbReference type="Pfam" id="PF23735"/>
    </source>
</evidence>
<feature type="compositionally biased region" description="Polar residues" evidence="1">
    <location>
        <begin position="1"/>
        <end position="12"/>
    </location>
</feature>
<reference evidence="3" key="1">
    <citation type="submission" date="2021-02" db="EMBL/GenBank/DDBJ databases">
        <authorList>
            <person name="Nowell W R."/>
        </authorList>
    </citation>
    <scope>NUCLEOTIDE SEQUENCE</scope>
</reference>
<accession>A0A814U0T4</accession>
<comment type="caution">
    <text evidence="3">The sequence shown here is derived from an EMBL/GenBank/DDBJ whole genome shotgun (WGS) entry which is preliminary data.</text>
</comment>
<organism evidence="3 7">
    <name type="scientific">Didymodactylos carnosus</name>
    <dbReference type="NCBI Taxonomy" id="1234261"/>
    <lineage>
        <taxon>Eukaryota</taxon>
        <taxon>Metazoa</taxon>
        <taxon>Spiralia</taxon>
        <taxon>Gnathifera</taxon>
        <taxon>Rotifera</taxon>
        <taxon>Eurotatoria</taxon>
        <taxon>Bdelloidea</taxon>
        <taxon>Philodinida</taxon>
        <taxon>Philodinidae</taxon>
        <taxon>Didymodactylos</taxon>
    </lineage>
</organism>
<feature type="compositionally biased region" description="Basic and acidic residues" evidence="1">
    <location>
        <begin position="13"/>
        <end position="30"/>
    </location>
</feature>
<evidence type="ECO:0000313" key="6">
    <source>
        <dbReference type="EMBL" id="CAF4236992.1"/>
    </source>
</evidence>
<feature type="non-terminal residue" evidence="3">
    <location>
        <position position="288"/>
    </location>
</feature>